<dbReference type="Gene3D" id="1.10.510.10">
    <property type="entry name" value="Transferase(Phosphotransferase) domain 1"/>
    <property type="match status" value="1"/>
</dbReference>
<dbReference type="InterPro" id="IPR051681">
    <property type="entry name" value="Ser/Thr_Kinases-Pseudokinases"/>
</dbReference>
<dbReference type="EMBL" id="OZ037945">
    <property type="protein sequence ID" value="CAL1702829.1"/>
    <property type="molecule type" value="Genomic_DNA"/>
</dbReference>
<dbReference type="Proteomes" id="UP001497453">
    <property type="component" value="Chromosome 2"/>
</dbReference>
<organism evidence="3 4">
    <name type="scientific">Somion occarium</name>
    <dbReference type="NCBI Taxonomy" id="3059160"/>
    <lineage>
        <taxon>Eukaryota</taxon>
        <taxon>Fungi</taxon>
        <taxon>Dikarya</taxon>
        <taxon>Basidiomycota</taxon>
        <taxon>Agaricomycotina</taxon>
        <taxon>Agaricomycetes</taxon>
        <taxon>Polyporales</taxon>
        <taxon>Cerrenaceae</taxon>
        <taxon>Somion</taxon>
    </lineage>
</organism>
<dbReference type="InterPro" id="IPR001245">
    <property type="entry name" value="Ser-Thr/Tyr_kinase_cat_dom"/>
</dbReference>
<protein>
    <recommendedName>
        <fullName evidence="2">Protein kinase domain-containing protein</fullName>
    </recommendedName>
</protein>
<dbReference type="SUPFAM" id="SSF56112">
    <property type="entry name" value="Protein kinase-like (PK-like)"/>
    <property type="match status" value="1"/>
</dbReference>
<evidence type="ECO:0000256" key="1">
    <source>
        <dbReference type="SAM" id="MobiDB-lite"/>
    </source>
</evidence>
<dbReference type="PANTHER" id="PTHR44329">
    <property type="entry name" value="SERINE/THREONINE-PROTEIN KINASE TNNI3K-RELATED"/>
    <property type="match status" value="1"/>
</dbReference>
<dbReference type="InterPro" id="IPR000719">
    <property type="entry name" value="Prot_kinase_dom"/>
</dbReference>
<keyword evidence="4" id="KW-1185">Reference proteome</keyword>
<dbReference type="InterPro" id="IPR008266">
    <property type="entry name" value="Tyr_kinase_AS"/>
</dbReference>
<proteinExistence type="predicted"/>
<evidence type="ECO:0000313" key="3">
    <source>
        <dbReference type="EMBL" id="CAL1702829.1"/>
    </source>
</evidence>
<evidence type="ECO:0000313" key="4">
    <source>
        <dbReference type="Proteomes" id="UP001497453"/>
    </source>
</evidence>
<gene>
    <name evidence="3" type="ORF">GFSPODELE1_LOCUS4253</name>
</gene>
<evidence type="ECO:0000259" key="2">
    <source>
        <dbReference type="PROSITE" id="PS50011"/>
    </source>
</evidence>
<dbReference type="InterPro" id="IPR011009">
    <property type="entry name" value="Kinase-like_dom_sf"/>
</dbReference>
<sequence length="345" mass="38530">MDSVGVPSLLSSYYHPPVIVVPSPLQSQQTNTLTNSDLVYFSRRLVLWTLHGLFLVAIMENPGYISSGTRVPSDKHDTIRGHEWQYMTNLIQEALISDVARNRILKLRNETAGEYMECMLKILDSPASHGIHLPREWRYKLGRLLVCLSAASSSVPPSLFINDITSSSRNAVAGGSYADIFLANHEGRKVALKRLRVFQTSQGSVTTQFYREAIIWQRLKHLYILPFLGVGTTFYPYPCMVSPWMHYGNINNCMKQLEKNGQTIPLKSWVSQIALGLLYLHNEHIVHGDLRGANVLVTDDLIIQLSDFGLARFADPSSMTTGSHPGGAARWTAPEVVHSAQPVSE</sequence>
<feature type="region of interest" description="Disordered" evidence="1">
    <location>
        <begin position="319"/>
        <end position="345"/>
    </location>
</feature>
<accession>A0ABP1D6N2</accession>
<dbReference type="Pfam" id="PF07714">
    <property type="entry name" value="PK_Tyr_Ser-Thr"/>
    <property type="match status" value="1"/>
</dbReference>
<reference evidence="4" key="1">
    <citation type="submission" date="2024-04" db="EMBL/GenBank/DDBJ databases">
        <authorList>
            <person name="Shaw F."/>
            <person name="Minotto A."/>
        </authorList>
    </citation>
    <scope>NUCLEOTIDE SEQUENCE [LARGE SCALE GENOMIC DNA]</scope>
</reference>
<feature type="domain" description="Protein kinase" evidence="2">
    <location>
        <begin position="166"/>
        <end position="345"/>
    </location>
</feature>
<dbReference type="PROSITE" id="PS00109">
    <property type="entry name" value="PROTEIN_KINASE_TYR"/>
    <property type="match status" value="1"/>
</dbReference>
<dbReference type="PROSITE" id="PS50011">
    <property type="entry name" value="PROTEIN_KINASE_DOM"/>
    <property type="match status" value="1"/>
</dbReference>
<name>A0ABP1D6N2_9APHY</name>